<feature type="coiled-coil region" evidence="1">
    <location>
        <begin position="1653"/>
        <end position="1729"/>
    </location>
</feature>
<evidence type="ECO:0000313" key="5">
    <source>
        <dbReference type="Proteomes" id="UP001642409"/>
    </source>
</evidence>
<reference evidence="4 5" key="2">
    <citation type="submission" date="2024-07" db="EMBL/GenBank/DDBJ databases">
        <authorList>
            <person name="Akdeniz Z."/>
        </authorList>
    </citation>
    <scope>NUCLEOTIDE SEQUENCE [LARGE SCALE GENOMIC DNA]</scope>
</reference>
<evidence type="ECO:0000313" key="4">
    <source>
        <dbReference type="EMBL" id="CAL5972752.1"/>
    </source>
</evidence>
<feature type="coiled-coil region" evidence="1">
    <location>
        <begin position="1789"/>
        <end position="1823"/>
    </location>
</feature>
<evidence type="ECO:0000256" key="1">
    <source>
        <dbReference type="SAM" id="Coils"/>
    </source>
</evidence>
<protein>
    <submittedName>
        <fullName evidence="4">Hypothetical_protein</fullName>
    </submittedName>
</protein>
<keyword evidence="5" id="KW-1185">Reference proteome</keyword>
<feature type="coiled-coil region" evidence="1">
    <location>
        <begin position="930"/>
        <end position="988"/>
    </location>
</feature>
<dbReference type="Proteomes" id="UP001642409">
    <property type="component" value="Unassembled WGS sequence"/>
</dbReference>
<dbReference type="EMBL" id="CATOUU010000380">
    <property type="protein sequence ID" value="CAI9927504.1"/>
    <property type="molecule type" value="Genomic_DNA"/>
</dbReference>
<feature type="coiled-coil region" evidence="1">
    <location>
        <begin position="1049"/>
        <end position="1167"/>
    </location>
</feature>
<sequence length="1825" mass="215727">MEPINSPNSSTQQSRSSRLTELRKAKYEQTPPHPDKKSYLQHIQPIYKNPLKNQMTNESSSQVQLYTPKKDEATLQESQTLQQQIADINTTRLQEELNQTKHKLTECDQTANEYKEALNQQRINNKVIQLLNAKKTKETKQLRTQLEEIQKRIGGDAIEDVINKLKQIEERDDQVLVQKTEYDQLKDLLELRSKGESFNLENWSVENQDDKLIIAKDEYFELKSQTGQFEELQRNLDLCQKQNQQLKLVLSQMDEKVVADLDMKVKDLTEQNTKLNQLYEESNSLVKVLKAQIPVGSIVIDEQQLKILKDNQVHQDNIQISILSHNALKYEIEQLNQKCAKQNQDIINLLESHQNINDGQIHMSEEEYKLIKANQLKPGYIQVIEAEYKNKQSQNTQLEQDYDQLKQLMKQMVERTNNNTEAKQANDESQIQQLFQEECIYINLQKYKQLLSKQIPDNSIAIQQEVYNQLKKENTDLQQKLNRLTVDSEIIQKELETQQEKLHQQEKANIELQQNQIPAESTVIKRSELQNMLDEIEKIKSDNLLDKKITQQKQDEVTQLVYTNEEQKQYIKDQCQKIEELDQQLLKLQEYVQHVEILKGSQSELQQQYLHLQQELANKQTDNINLQNNVNELKEQLQEQIDNEKVQQQNLISQNESEQERNIQQISRLNEENIKYKNSIKLLQEQIQQKELYLNKLICELQQLKEEQQKQHDDYSQLNQLIEQKEEVLINLQKQIKDLNKNKFNQSSQLLQLQMERKTMNTQIQELQKLNTELAEQHNKTIQDKSELNHSLNIKEVEKDMEIKKLNSKISLYETQIQNLKTQISQLMQKFELNKDELNEIIDKQSNELDNVKQDNNKLQQDIIDQKKKITQMEQLEQRNQITSQQSQESCKLLEEKIHQLVTTVSESQYECQDLKQQLQQKEFDFSLTKQSLDNQIIMLKDQVTKLKEKQFALQKQQSSSQSLEETIQEYNSQISTLQTELQQKVGQIKQIKDLSIKQQDQIDSLKLINQQTEQKLEQKSLALFEQSKIQTQLKFEHEQQDFEVQIKIQELQQEVQQLKDSLLKKQKTQVELEEIKKLQVTYSDQLTEKQNIIDEQSQQLIELNQKLSETMNKLNEIELQYQTEIQTLANQIVKLTNEKQNQSNQLNELSEQLLFYKKQENDKDEQIDQINSQIQVLKEVETKQSNEIMKVKMTLDTKVKQIEFLTKEVEILEEARVQSGNVQIPYEEYDQANKQIDNLTEQIENKEQEIKKLEQKITTVNKKLVEFSQILDIKHVDLTVEEINLQEILDEAENRIIIQQEGINELTLQITKNNQNEKKEQEEILVENQELMQFVEQQKEMLQNMQKTIEEMQTNHKQEIQDMKDQITEYEMEQNCQNMQITSKASQLVELEKMIQQMICENQQLHEQLDEQKAQYEDQINNITKESETLQISMTNIQEEMETQAKQQSVELLKSTTQLSNQQQLEIQKLQKQIQVLKASISKLEQQLDSVTVEKELLEIKNKERAEEVDAALLVISEQKTQKKNLMEEIDRLNACLENSQVENSLLSSQVGQCKDDVHQYQEQISELRARQEQLTLKQLNLLQRLQTQSNYKISTQKLQNVKEQLETYQKHLSQTETSVNSLQTEKLAHIQSLRAQIIHLQEQTAQFNRSNQQAQTELYKLIQQNNVLINELEIERQNTKNAKLDQSKMKNQVQNIKQQNEQFQIQAEQAQKQLEDLRYQTSNYRAVIDHNIELRRKTEQLTYQLDQQHITNHGMRKELVEVEQMTLSQQLDSAMEKSFFETSNIKVDQLRIENKQLKVKLETIQKECDKVKAQYKKLQQTNQ</sequence>
<gene>
    <name evidence="3" type="ORF">HINF_LOCUS15149</name>
    <name evidence="4" type="ORF">HINF_LOCUS2062</name>
</gene>
<accession>A0AA86TSQ0</accession>
<dbReference type="EMBL" id="CAXDID020000003">
    <property type="protein sequence ID" value="CAL5972752.1"/>
    <property type="molecule type" value="Genomic_DNA"/>
</dbReference>
<feature type="coiled-coil region" evidence="1">
    <location>
        <begin position="564"/>
        <end position="876"/>
    </location>
</feature>
<feature type="coiled-coil region" evidence="1">
    <location>
        <begin position="325"/>
        <end position="352"/>
    </location>
</feature>
<feature type="compositionally biased region" description="Basic and acidic residues" evidence="2">
    <location>
        <begin position="18"/>
        <end position="38"/>
    </location>
</feature>
<comment type="caution">
    <text evidence="3">The sequence shown here is derived from an EMBL/GenBank/DDBJ whole genome shotgun (WGS) entry which is preliminary data.</text>
</comment>
<proteinExistence type="predicted"/>
<keyword evidence="1" id="KW-0175">Coiled coil</keyword>
<feature type="coiled-coil region" evidence="1">
    <location>
        <begin position="1196"/>
        <end position="1627"/>
    </location>
</feature>
<evidence type="ECO:0000256" key="2">
    <source>
        <dbReference type="SAM" id="MobiDB-lite"/>
    </source>
</evidence>
<name>A0AA86TSQ0_9EUKA</name>
<feature type="coiled-coil region" evidence="1">
    <location>
        <begin position="381"/>
        <end position="515"/>
    </location>
</feature>
<feature type="coiled-coil region" evidence="1">
    <location>
        <begin position="222"/>
        <end position="285"/>
    </location>
</feature>
<feature type="compositionally biased region" description="Low complexity" evidence="2">
    <location>
        <begin position="1"/>
        <end position="17"/>
    </location>
</feature>
<reference evidence="3" key="1">
    <citation type="submission" date="2023-06" db="EMBL/GenBank/DDBJ databases">
        <authorList>
            <person name="Kurt Z."/>
        </authorList>
    </citation>
    <scope>NUCLEOTIDE SEQUENCE</scope>
</reference>
<evidence type="ECO:0000313" key="3">
    <source>
        <dbReference type="EMBL" id="CAI9927504.1"/>
    </source>
</evidence>
<organism evidence="3">
    <name type="scientific">Hexamita inflata</name>
    <dbReference type="NCBI Taxonomy" id="28002"/>
    <lineage>
        <taxon>Eukaryota</taxon>
        <taxon>Metamonada</taxon>
        <taxon>Diplomonadida</taxon>
        <taxon>Hexamitidae</taxon>
        <taxon>Hexamitinae</taxon>
        <taxon>Hexamita</taxon>
    </lineage>
</organism>
<feature type="region of interest" description="Disordered" evidence="2">
    <location>
        <begin position="1"/>
        <end position="39"/>
    </location>
</feature>